<dbReference type="SMART" id="SM00271">
    <property type="entry name" value="DnaJ"/>
    <property type="match status" value="1"/>
</dbReference>
<feature type="compositionally biased region" description="Basic and acidic residues" evidence="1">
    <location>
        <begin position="299"/>
        <end position="323"/>
    </location>
</feature>
<dbReference type="Gene3D" id="1.10.287.110">
    <property type="entry name" value="DnaJ domain"/>
    <property type="match status" value="1"/>
</dbReference>
<feature type="compositionally biased region" description="Basic and acidic residues" evidence="1">
    <location>
        <begin position="471"/>
        <end position="485"/>
    </location>
</feature>
<proteinExistence type="predicted"/>
<evidence type="ECO:0000313" key="4">
    <source>
        <dbReference type="Proteomes" id="UP000799424"/>
    </source>
</evidence>
<dbReference type="Proteomes" id="UP000799424">
    <property type="component" value="Unassembled WGS sequence"/>
</dbReference>
<dbReference type="PRINTS" id="PR00625">
    <property type="entry name" value="JDOMAIN"/>
</dbReference>
<dbReference type="CDD" id="cd06257">
    <property type="entry name" value="DnaJ"/>
    <property type="match status" value="1"/>
</dbReference>
<dbReference type="AlphaFoldDB" id="A0A6A7ABC7"/>
<evidence type="ECO:0000313" key="3">
    <source>
        <dbReference type="EMBL" id="KAF2829977.1"/>
    </source>
</evidence>
<reference evidence="3" key="1">
    <citation type="journal article" date="2020" name="Stud. Mycol.">
        <title>101 Dothideomycetes genomes: a test case for predicting lifestyles and emergence of pathogens.</title>
        <authorList>
            <person name="Haridas S."/>
            <person name="Albert R."/>
            <person name="Binder M."/>
            <person name="Bloem J."/>
            <person name="Labutti K."/>
            <person name="Salamov A."/>
            <person name="Andreopoulos B."/>
            <person name="Baker S."/>
            <person name="Barry K."/>
            <person name="Bills G."/>
            <person name="Bluhm B."/>
            <person name="Cannon C."/>
            <person name="Castanera R."/>
            <person name="Culley D."/>
            <person name="Daum C."/>
            <person name="Ezra D."/>
            <person name="Gonzalez J."/>
            <person name="Henrissat B."/>
            <person name="Kuo A."/>
            <person name="Liang C."/>
            <person name="Lipzen A."/>
            <person name="Lutzoni F."/>
            <person name="Magnuson J."/>
            <person name="Mondo S."/>
            <person name="Nolan M."/>
            <person name="Ohm R."/>
            <person name="Pangilinan J."/>
            <person name="Park H.-J."/>
            <person name="Ramirez L."/>
            <person name="Alfaro M."/>
            <person name="Sun H."/>
            <person name="Tritt A."/>
            <person name="Yoshinaga Y."/>
            <person name="Zwiers L.-H."/>
            <person name="Turgeon B."/>
            <person name="Goodwin S."/>
            <person name="Spatafora J."/>
            <person name="Crous P."/>
            <person name="Grigoriev I."/>
        </authorList>
    </citation>
    <scope>NUCLEOTIDE SEQUENCE</scope>
    <source>
        <strain evidence="3">CBS 113818</strain>
    </source>
</reference>
<keyword evidence="4" id="KW-1185">Reference proteome</keyword>
<dbReference type="SUPFAM" id="SSF46565">
    <property type="entry name" value="Chaperone J-domain"/>
    <property type="match status" value="1"/>
</dbReference>
<dbReference type="InterPro" id="IPR036869">
    <property type="entry name" value="J_dom_sf"/>
</dbReference>
<protein>
    <submittedName>
        <fullName evidence="3">DnaJ-domain-containing protein</fullName>
    </submittedName>
</protein>
<feature type="region of interest" description="Disordered" evidence="1">
    <location>
        <begin position="87"/>
        <end position="111"/>
    </location>
</feature>
<organism evidence="3 4">
    <name type="scientific">Ophiobolus disseminans</name>
    <dbReference type="NCBI Taxonomy" id="1469910"/>
    <lineage>
        <taxon>Eukaryota</taxon>
        <taxon>Fungi</taxon>
        <taxon>Dikarya</taxon>
        <taxon>Ascomycota</taxon>
        <taxon>Pezizomycotina</taxon>
        <taxon>Dothideomycetes</taxon>
        <taxon>Pleosporomycetidae</taxon>
        <taxon>Pleosporales</taxon>
        <taxon>Pleosporineae</taxon>
        <taxon>Phaeosphaeriaceae</taxon>
        <taxon>Ophiobolus</taxon>
    </lineage>
</organism>
<dbReference type="OrthoDB" id="10250354at2759"/>
<feature type="compositionally biased region" description="Basic and acidic residues" evidence="1">
    <location>
        <begin position="392"/>
        <end position="408"/>
    </location>
</feature>
<dbReference type="InterPro" id="IPR050817">
    <property type="entry name" value="DjlA_DnaK_co-chaperone"/>
</dbReference>
<feature type="domain" description="J" evidence="2">
    <location>
        <begin position="414"/>
        <end position="480"/>
    </location>
</feature>
<sequence length="485" mass="57155">MATFDHYYYKALHHKRDPKSAWFYAVRKVIDECYEENHLVEDDAQEQQLVDNLYGLYEFHRDEGKNVQDAWAKVSKKLSKQIEHLKEESRVQQTRRKSRTWSTEHEAQTTRRATTDAYDNFEDMASAIPSRGSLYEEDMNRHNAARCGVKYDIRNSVQQPWMPDARERWLPDEFFCMPPMPAGFGAFQVPPSFFPEFEYPRRNDRYYSRGGDAFTRPPPPMPSGKGKYEFPDPIYPSDSRQEYHPRHEYRAGPNIETREPSFSEDWFPRGENREPQAPRRTPRRAETYEPKPSNGHHYRFSERTHSFSASNERRPRHETREPRSPSFRPTTWEDNHDPSSPKFGRRPRRSPSPPSPRSHPRRKTRDPSPSSSRPRPRHESRKSSSSSRPRPRRETHSPPPADHEHIDGQRPSTCFYELLGLTKSASPDEIKKAYRKMSLKHHPDRVVGDKTAATNKMAEINQANDVLSDPLARKHYDRTERYHTR</sequence>
<dbReference type="PANTHER" id="PTHR24074">
    <property type="entry name" value="CO-CHAPERONE PROTEIN DJLA"/>
    <property type="match status" value="1"/>
</dbReference>
<dbReference type="EMBL" id="MU006220">
    <property type="protein sequence ID" value="KAF2829977.1"/>
    <property type="molecule type" value="Genomic_DNA"/>
</dbReference>
<dbReference type="Pfam" id="PF00226">
    <property type="entry name" value="DnaJ"/>
    <property type="match status" value="1"/>
</dbReference>
<feature type="region of interest" description="Disordered" evidence="1">
    <location>
        <begin position="464"/>
        <end position="485"/>
    </location>
</feature>
<feature type="compositionally biased region" description="Basic and acidic residues" evidence="1">
    <location>
        <begin position="239"/>
        <end position="289"/>
    </location>
</feature>
<gene>
    <name evidence="3" type="ORF">CC86DRAFT_436001</name>
</gene>
<dbReference type="InterPro" id="IPR001623">
    <property type="entry name" value="DnaJ_domain"/>
</dbReference>
<accession>A0A6A7ABC7</accession>
<feature type="region of interest" description="Disordered" evidence="1">
    <location>
        <begin position="208"/>
        <end position="408"/>
    </location>
</feature>
<name>A0A6A7ABC7_9PLEO</name>
<dbReference type="PROSITE" id="PS50076">
    <property type="entry name" value="DNAJ_2"/>
    <property type="match status" value="1"/>
</dbReference>
<evidence type="ECO:0000256" key="1">
    <source>
        <dbReference type="SAM" id="MobiDB-lite"/>
    </source>
</evidence>
<evidence type="ECO:0000259" key="2">
    <source>
        <dbReference type="PROSITE" id="PS50076"/>
    </source>
</evidence>